<reference evidence="1" key="1">
    <citation type="submission" date="2012-04" db="EMBL/GenBank/DDBJ databases">
        <title>The Genome Sequence of Loa loa.</title>
        <authorList>
            <consortium name="The Broad Institute Genome Sequencing Platform"/>
            <consortium name="Broad Institute Genome Sequencing Center for Infectious Disease"/>
            <person name="Nutman T.B."/>
            <person name="Fink D.L."/>
            <person name="Russ C."/>
            <person name="Young S."/>
            <person name="Zeng Q."/>
            <person name="Gargeya S."/>
            <person name="Alvarado L."/>
            <person name="Berlin A."/>
            <person name="Chapman S.B."/>
            <person name="Chen Z."/>
            <person name="Freedman E."/>
            <person name="Gellesch M."/>
            <person name="Goldberg J."/>
            <person name="Griggs A."/>
            <person name="Gujja S."/>
            <person name="Heilman E.R."/>
            <person name="Heiman D."/>
            <person name="Howarth C."/>
            <person name="Mehta T."/>
            <person name="Neiman D."/>
            <person name="Pearson M."/>
            <person name="Roberts A."/>
            <person name="Saif S."/>
            <person name="Shea T."/>
            <person name="Shenoy N."/>
            <person name="Sisk P."/>
            <person name="Stolte C."/>
            <person name="Sykes S."/>
            <person name="White J."/>
            <person name="Yandava C."/>
            <person name="Haas B."/>
            <person name="Henn M.R."/>
            <person name="Nusbaum C."/>
            <person name="Birren B."/>
        </authorList>
    </citation>
    <scope>NUCLEOTIDE SEQUENCE [LARGE SCALE GENOMIC DNA]</scope>
</reference>
<accession>A0A1S0UHQ6</accession>
<organism evidence="1">
    <name type="scientific">Loa loa</name>
    <name type="common">Eye worm</name>
    <name type="synonym">Filaria loa</name>
    <dbReference type="NCBI Taxonomy" id="7209"/>
    <lineage>
        <taxon>Eukaryota</taxon>
        <taxon>Metazoa</taxon>
        <taxon>Ecdysozoa</taxon>
        <taxon>Nematoda</taxon>
        <taxon>Chromadorea</taxon>
        <taxon>Rhabditida</taxon>
        <taxon>Spirurina</taxon>
        <taxon>Spiruromorpha</taxon>
        <taxon>Filarioidea</taxon>
        <taxon>Onchocercidae</taxon>
        <taxon>Loa</taxon>
    </lineage>
</organism>
<evidence type="ECO:0000313" key="1">
    <source>
        <dbReference type="EMBL" id="EJD75073.1"/>
    </source>
</evidence>
<proteinExistence type="predicted"/>
<dbReference type="EMBL" id="JH712182">
    <property type="protein sequence ID" value="EJD75073.1"/>
    <property type="molecule type" value="Genomic_DNA"/>
</dbReference>
<sequence length="54" mass="6226">MDQLEMPNSAMTQQLFSIPRISQVIRDKIERNPDTTIWNVVSSIFGKRSSQLDC</sequence>
<dbReference type="InParanoid" id="A0A1S0UHQ6"/>
<dbReference type="CTD" id="31251731"/>
<name>A0A1S0UHQ6_LOALO</name>
<dbReference type="RefSeq" id="XP_020305957.1">
    <property type="nucleotide sequence ID" value="XM_020450371.1"/>
</dbReference>
<protein>
    <submittedName>
        <fullName evidence="1">Uncharacterized protein</fullName>
    </submittedName>
</protein>
<gene>
    <name evidence="1" type="ORF">LOAG_17709</name>
</gene>
<dbReference type="AlphaFoldDB" id="A0A1S0UHQ6"/>
<dbReference type="KEGG" id="loa:LOAG_17709"/>
<dbReference type="GeneID" id="31251731"/>